<accession>A0A8J5I8E2</accession>
<name>A0A8J5I8E2_9STRA</name>
<protein>
    <submittedName>
        <fullName evidence="1">Uncharacterized protein</fullName>
    </submittedName>
</protein>
<sequence>EVASDGGEGPARFSLHPLRSAGATALFAAGVNGLTIKRFGRWRSELRDTLRALARLVTSQRTCARRVVKADTIVELVADTQTSLMSRTPILYGAPTHSSWHYKRRTSRGDE</sequence>
<dbReference type="Proteomes" id="UP000709295">
    <property type="component" value="Unassembled WGS sequence"/>
</dbReference>
<evidence type="ECO:0000313" key="2">
    <source>
        <dbReference type="Proteomes" id="UP000709295"/>
    </source>
</evidence>
<keyword evidence="2" id="KW-1185">Reference proteome</keyword>
<evidence type="ECO:0000313" key="1">
    <source>
        <dbReference type="EMBL" id="KAG6945694.1"/>
    </source>
</evidence>
<feature type="non-terminal residue" evidence="1">
    <location>
        <position position="1"/>
    </location>
</feature>
<organism evidence="1 2">
    <name type="scientific">Phytophthora aleatoria</name>
    <dbReference type="NCBI Taxonomy" id="2496075"/>
    <lineage>
        <taxon>Eukaryota</taxon>
        <taxon>Sar</taxon>
        <taxon>Stramenopiles</taxon>
        <taxon>Oomycota</taxon>
        <taxon>Peronosporomycetes</taxon>
        <taxon>Peronosporales</taxon>
        <taxon>Peronosporaceae</taxon>
        <taxon>Phytophthora</taxon>
    </lineage>
</organism>
<dbReference type="AlphaFoldDB" id="A0A8J5I8E2"/>
<reference evidence="1" key="1">
    <citation type="submission" date="2021-01" db="EMBL/GenBank/DDBJ databases">
        <title>Phytophthora aleatoria, a newly-described species from Pinus radiata is distinct from Phytophthora cactorum isolates based on comparative genomics.</title>
        <authorList>
            <person name="Mcdougal R."/>
            <person name="Panda P."/>
            <person name="Williams N."/>
            <person name="Studholme D.J."/>
        </authorList>
    </citation>
    <scope>NUCLEOTIDE SEQUENCE</scope>
    <source>
        <strain evidence="1">NZFS 4037</strain>
    </source>
</reference>
<comment type="caution">
    <text evidence="1">The sequence shown here is derived from an EMBL/GenBank/DDBJ whole genome shotgun (WGS) entry which is preliminary data.</text>
</comment>
<gene>
    <name evidence="1" type="ORF">JG688_00016434</name>
</gene>
<dbReference type="EMBL" id="JAENGY010002044">
    <property type="protein sequence ID" value="KAG6945694.1"/>
    <property type="molecule type" value="Genomic_DNA"/>
</dbReference>
<proteinExistence type="predicted"/>